<comment type="caution">
    <text evidence="1">The sequence shown here is derived from an EMBL/GenBank/DDBJ whole genome shotgun (WGS) entry which is preliminary data.</text>
</comment>
<sequence>MGFPQSVCKTATSRIQINFNLATEFLLAQPILVQRARDKESARNLTNSSTSGQSTEAADATIDVSMGKASIAGPSSEIMGDGGSFRHFKSPNYTIPDEIGAQIITALGDLKDLIRSQFLKESIGLAQSYDGLVFDLKAAFKAFENKMASNNQKAGNLIGGASLAVEIKSSSLKSSAGDEDSQDLYRKSALGLYEGGLKNVPRAVREMMKKTQAWVI</sequence>
<dbReference type="AlphaFoldDB" id="A0AAV0BCL5"/>
<proteinExistence type="predicted"/>
<dbReference type="EMBL" id="CALTRL010005693">
    <property type="protein sequence ID" value="CAH7684923.1"/>
    <property type="molecule type" value="Genomic_DNA"/>
</dbReference>
<protein>
    <submittedName>
        <fullName evidence="1">Uncharacterized protein</fullName>
    </submittedName>
</protein>
<accession>A0AAV0BCL5</accession>
<gene>
    <name evidence="1" type="ORF">PPACK8108_LOCUS19366</name>
</gene>
<reference evidence="1" key="1">
    <citation type="submission" date="2022-06" db="EMBL/GenBank/DDBJ databases">
        <authorList>
            <consortium name="SYNGENTA / RWTH Aachen University"/>
        </authorList>
    </citation>
    <scope>NUCLEOTIDE SEQUENCE</scope>
</reference>
<evidence type="ECO:0000313" key="1">
    <source>
        <dbReference type="EMBL" id="CAH7684923.1"/>
    </source>
</evidence>
<evidence type="ECO:0000313" key="2">
    <source>
        <dbReference type="Proteomes" id="UP001153365"/>
    </source>
</evidence>
<dbReference type="Proteomes" id="UP001153365">
    <property type="component" value="Unassembled WGS sequence"/>
</dbReference>
<organism evidence="1 2">
    <name type="scientific">Phakopsora pachyrhizi</name>
    <name type="common">Asian soybean rust disease fungus</name>
    <dbReference type="NCBI Taxonomy" id="170000"/>
    <lineage>
        <taxon>Eukaryota</taxon>
        <taxon>Fungi</taxon>
        <taxon>Dikarya</taxon>
        <taxon>Basidiomycota</taxon>
        <taxon>Pucciniomycotina</taxon>
        <taxon>Pucciniomycetes</taxon>
        <taxon>Pucciniales</taxon>
        <taxon>Phakopsoraceae</taxon>
        <taxon>Phakopsora</taxon>
    </lineage>
</organism>
<name>A0AAV0BCL5_PHAPC</name>
<keyword evidence="2" id="KW-1185">Reference proteome</keyword>